<comment type="caution">
    <text evidence="2">The sequence shown here is derived from an EMBL/GenBank/DDBJ whole genome shotgun (WGS) entry which is preliminary data.</text>
</comment>
<name>A0ABQ5I280_9ASTR</name>
<evidence type="ECO:0000256" key="1">
    <source>
        <dbReference type="SAM" id="MobiDB-lite"/>
    </source>
</evidence>
<evidence type="ECO:0000313" key="3">
    <source>
        <dbReference type="Proteomes" id="UP001151760"/>
    </source>
</evidence>
<sequence>MFQNVDQLEKELDKEEFQETGSIDAFRVLKTQFQHFIHSWFCFDDDDGQMTSKYFLEYTRIEDTSSGSRNDADADTADIKPVYDEEPMDEVAEQCHDKRPLLASLTDNKTTELSNQSLESDNIFLKKTFALFQKDFSKLEAHCIDLELQLQNNVLKSGQHGQFLKEKSNEAKENYGSNDMIHHYYLEHARKKTQERGRNSRPSVMPSARSQCIANGSKPKPRIINQKSRNSPASKNSCVTTKTVPIAEHSRNSRNFSDSKYFVCSTCQKCVFNANHDACVTKFLNRVNSRAKVPSHKITTRYKPVEQISIAKKPERQIPTGHSSNLAPPRQMTSIDNNTSGLAPQLQKTFDHNRSELRNHYHINEPSSLKLVLNVSPLADKTDSSQQELDFLFSPLFEEYFTARNQSVSNPFTLSDNSTQQDTQPTTNVQPTT</sequence>
<gene>
    <name evidence="2" type="ORF">Tco_1083077</name>
</gene>
<dbReference type="EMBL" id="BQNB010020276">
    <property type="protein sequence ID" value="GJT94232.1"/>
    <property type="molecule type" value="Genomic_DNA"/>
</dbReference>
<feature type="region of interest" description="Disordered" evidence="1">
    <location>
        <begin position="411"/>
        <end position="433"/>
    </location>
</feature>
<reference evidence="2" key="1">
    <citation type="journal article" date="2022" name="Int. J. Mol. Sci.">
        <title>Draft Genome of Tanacetum Coccineum: Genomic Comparison of Closely Related Tanacetum-Family Plants.</title>
        <authorList>
            <person name="Yamashiro T."/>
            <person name="Shiraishi A."/>
            <person name="Nakayama K."/>
            <person name="Satake H."/>
        </authorList>
    </citation>
    <scope>NUCLEOTIDE SEQUENCE</scope>
</reference>
<evidence type="ECO:0000313" key="2">
    <source>
        <dbReference type="EMBL" id="GJT94232.1"/>
    </source>
</evidence>
<organism evidence="2 3">
    <name type="scientific">Tanacetum coccineum</name>
    <dbReference type="NCBI Taxonomy" id="301880"/>
    <lineage>
        <taxon>Eukaryota</taxon>
        <taxon>Viridiplantae</taxon>
        <taxon>Streptophyta</taxon>
        <taxon>Embryophyta</taxon>
        <taxon>Tracheophyta</taxon>
        <taxon>Spermatophyta</taxon>
        <taxon>Magnoliopsida</taxon>
        <taxon>eudicotyledons</taxon>
        <taxon>Gunneridae</taxon>
        <taxon>Pentapetalae</taxon>
        <taxon>asterids</taxon>
        <taxon>campanulids</taxon>
        <taxon>Asterales</taxon>
        <taxon>Asteraceae</taxon>
        <taxon>Asteroideae</taxon>
        <taxon>Anthemideae</taxon>
        <taxon>Anthemidinae</taxon>
        <taxon>Tanacetum</taxon>
    </lineage>
</organism>
<reference evidence="2" key="2">
    <citation type="submission" date="2022-01" db="EMBL/GenBank/DDBJ databases">
        <authorList>
            <person name="Yamashiro T."/>
            <person name="Shiraishi A."/>
            <person name="Satake H."/>
            <person name="Nakayama K."/>
        </authorList>
    </citation>
    <scope>NUCLEOTIDE SEQUENCE</scope>
</reference>
<feature type="compositionally biased region" description="Polar residues" evidence="1">
    <location>
        <begin position="225"/>
        <end position="239"/>
    </location>
</feature>
<protein>
    <submittedName>
        <fullName evidence="2">Uncharacterized protein</fullName>
    </submittedName>
</protein>
<accession>A0ABQ5I280</accession>
<proteinExistence type="predicted"/>
<keyword evidence="3" id="KW-1185">Reference proteome</keyword>
<dbReference type="Proteomes" id="UP001151760">
    <property type="component" value="Unassembled WGS sequence"/>
</dbReference>
<feature type="region of interest" description="Disordered" evidence="1">
    <location>
        <begin position="191"/>
        <end position="239"/>
    </location>
</feature>